<dbReference type="Gene3D" id="3.20.20.70">
    <property type="entry name" value="Aldolase class I"/>
    <property type="match status" value="1"/>
</dbReference>
<dbReference type="NCBIfam" id="TIGR00419">
    <property type="entry name" value="tim"/>
    <property type="match status" value="1"/>
</dbReference>
<dbReference type="PROSITE" id="PS00171">
    <property type="entry name" value="TIM_1"/>
    <property type="match status" value="1"/>
</dbReference>
<feature type="active site" description="Electrophile" evidence="9">
    <location>
        <position position="96"/>
    </location>
</feature>
<dbReference type="CDD" id="cd00311">
    <property type="entry name" value="TIM"/>
    <property type="match status" value="1"/>
</dbReference>
<dbReference type="eggNOG" id="COG0149">
    <property type="taxonomic scope" value="Bacteria"/>
</dbReference>
<evidence type="ECO:0000256" key="1">
    <source>
        <dbReference type="ARBA" id="ARBA00004680"/>
    </source>
</evidence>
<reference evidence="12" key="1">
    <citation type="submission" date="2016-10" db="EMBL/GenBank/DDBJ databases">
        <authorList>
            <person name="Varghese N."/>
        </authorList>
    </citation>
    <scope>NUCLEOTIDE SEQUENCE [LARGE SCALE GENOMIC DNA]</scope>
    <source>
        <strain evidence="12">DSM 17980</strain>
    </source>
</reference>
<sequence>MTRRQLLAGNWKMNKTVAEARAFAEAIGRQADAFAGEADFAVCPPFTALHVLRVTLPARVALGAQNVYFEPKGAFTGEVSAEMLAEAGVRYVIVGHSERRHLFGETDALVGKKVEAVLGAGMTPILCVGEDLRERQLGHTERVVERQTKAALAGVDAGRAGEVVIAYEPVWAIGSGQTPAPEDAQRVVAHIRRVVEQEKGKEAAGRVRILYGGSVTADNIAGFTAQPDIDGALVGGASLQPDGFVRMAKAITKGASA</sequence>
<dbReference type="Proteomes" id="UP000183508">
    <property type="component" value="Unassembled WGS sequence"/>
</dbReference>
<evidence type="ECO:0000256" key="6">
    <source>
        <dbReference type="ARBA" id="ARBA00022490"/>
    </source>
</evidence>
<dbReference type="UniPathway" id="UPA00138"/>
<protein>
    <recommendedName>
        <fullName evidence="4 9">Triosephosphate isomerase</fullName>
        <shortName evidence="9">TIM</shortName>
        <shortName evidence="9">TPI</shortName>
        <ecNumber evidence="3 9">5.3.1.1</ecNumber>
    </recommendedName>
    <alternativeName>
        <fullName evidence="9">Triose-phosphate isomerase</fullName>
    </alternativeName>
</protein>
<evidence type="ECO:0000256" key="5">
    <source>
        <dbReference type="ARBA" id="ARBA00022432"/>
    </source>
</evidence>
<evidence type="ECO:0000256" key="10">
    <source>
        <dbReference type="RuleBase" id="RU363013"/>
    </source>
</evidence>
<dbReference type="OrthoDB" id="9809429at2"/>
<keyword evidence="8 9" id="KW-0413">Isomerase</keyword>
<feature type="binding site" evidence="9">
    <location>
        <position position="174"/>
    </location>
    <ligand>
        <name>substrate</name>
    </ligand>
</feature>
<dbReference type="SUPFAM" id="SSF51351">
    <property type="entry name" value="Triosephosphate isomerase (TIM)"/>
    <property type="match status" value="1"/>
</dbReference>
<accession>A0A1I7JSG0</accession>
<dbReference type="EC" id="5.3.1.1" evidence="3 9"/>
<evidence type="ECO:0000256" key="4">
    <source>
        <dbReference type="ARBA" id="ARBA00019397"/>
    </source>
</evidence>
<dbReference type="GO" id="GO:0004807">
    <property type="term" value="F:triose-phosphate isomerase activity"/>
    <property type="evidence" value="ECO:0007669"/>
    <property type="project" value="UniProtKB-UniRule"/>
</dbReference>
<gene>
    <name evidence="9" type="primary">tpiA</name>
    <name evidence="11" type="ORF">SAMN05421543_11198</name>
</gene>
<keyword evidence="7 9" id="KW-0324">Glycolysis</keyword>
<feature type="binding site" evidence="9">
    <location>
        <begin position="10"/>
        <end position="12"/>
    </location>
    <ligand>
        <name>substrate</name>
    </ligand>
</feature>
<feature type="binding site" evidence="9">
    <location>
        <begin position="235"/>
        <end position="236"/>
    </location>
    <ligand>
        <name>substrate</name>
    </ligand>
</feature>
<keyword evidence="5 9" id="KW-0312">Gluconeogenesis</keyword>
<proteinExistence type="inferred from homology"/>
<dbReference type="InterPro" id="IPR035990">
    <property type="entry name" value="TIM_sf"/>
</dbReference>
<dbReference type="InterPro" id="IPR013785">
    <property type="entry name" value="Aldolase_TIM"/>
</dbReference>
<comment type="similarity">
    <text evidence="2 9 10">Belongs to the triosephosphate isomerase family.</text>
</comment>
<dbReference type="GO" id="GO:0046166">
    <property type="term" value="P:glyceraldehyde-3-phosphate biosynthetic process"/>
    <property type="evidence" value="ECO:0007669"/>
    <property type="project" value="TreeGrafter"/>
</dbReference>
<keyword evidence="6 9" id="KW-0963">Cytoplasm</keyword>
<dbReference type="STRING" id="392015.SAMN05421543_11198"/>
<dbReference type="Pfam" id="PF00121">
    <property type="entry name" value="TIM"/>
    <property type="match status" value="1"/>
</dbReference>
<dbReference type="GO" id="GO:0006096">
    <property type="term" value="P:glycolytic process"/>
    <property type="evidence" value="ECO:0007669"/>
    <property type="project" value="UniProtKB-UniRule"/>
</dbReference>
<comment type="function">
    <text evidence="9">Involved in the gluconeogenesis. Catalyzes stereospecifically the conversion of dihydroxyacetone phosphate (DHAP) to D-glyceraldehyde-3-phosphate (G3P).</text>
</comment>
<feature type="binding site" evidence="9">
    <location>
        <position position="214"/>
    </location>
    <ligand>
        <name>substrate</name>
    </ligand>
</feature>
<dbReference type="GO" id="GO:0005829">
    <property type="term" value="C:cytosol"/>
    <property type="evidence" value="ECO:0007669"/>
    <property type="project" value="TreeGrafter"/>
</dbReference>
<dbReference type="EMBL" id="FPBV01000011">
    <property type="protein sequence ID" value="SFU88078.1"/>
    <property type="molecule type" value="Genomic_DNA"/>
</dbReference>
<dbReference type="InterPro" id="IPR022896">
    <property type="entry name" value="TrioseP_Isoase_bac/euk"/>
</dbReference>
<dbReference type="GO" id="GO:0019563">
    <property type="term" value="P:glycerol catabolic process"/>
    <property type="evidence" value="ECO:0007669"/>
    <property type="project" value="TreeGrafter"/>
</dbReference>
<dbReference type="HAMAP" id="MF_00147_B">
    <property type="entry name" value="TIM_B"/>
    <property type="match status" value="1"/>
</dbReference>
<dbReference type="FunFam" id="3.20.20.70:FF:000016">
    <property type="entry name" value="Triosephosphate isomerase"/>
    <property type="match status" value="1"/>
</dbReference>
<organism evidence="11 12">
    <name type="scientific">Alicyclobacillus macrosporangiidus</name>
    <dbReference type="NCBI Taxonomy" id="392015"/>
    <lineage>
        <taxon>Bacteria</taxon>
        <taxon>Bacillati</taxon>
        <taxon>Bacillota</taxon>
        <taxon>Bacilli</taxon>
        <taxon>Bacillales</taxon>
        <taxon>Alicyclobacillaceae</taxon>
        <taxon>Alicyclobacillus</taxon>
    </lineage>
</organism>
<evidence type="ECO:0000256" key="8">
    <source>
        <dbReference type="ARBA" id="ARBA00023235"/>
    </source>
</evidence>
<dbReference type="PANTHER" id="PTHR21139:SF42">
    <property type="entry name" value="TRIOSEPHOSPHATE ISOMERASE"/>
    <property type="match status" value="1"/>
</dbReference>
<name>A0A1I7JSG0_9BACL</name>
<dbReference type="InterPro" id="IPR000652">
    <property type="entry name" value="Triosephosphate_isomerase"/>
</dbReference>
<dbReference type="RefSeq" id="WP_074952869.1">
    <property type="nucleotide sequence ID" value="NZ_FPBV01000011.1"/>
</dbReference>
<dbReference type="UniPathway" id="UPA00109">
    <property type="reaction ID" value="UER00189"/>
</dbReference>
<evidence type="ECO:0000313" key="12">
    <source>
        <dbReference type="Proteomes" id="UP000183508"/>
    </source>
</evidence>
<evidence type="ECO:0000256" key="9">
    <source>
        <dbReference type="HAMAP-Rule" id="MF_00147"/>
    </source>
</evidence>
<keyword evidence="12" id="KW-1185">Reference proteome</keyword>
<dbReference type="PROSITE" id="PS51440">
    <property type="entry name" value="TIM_2"/>
    <property type="match status" value="1"/>
</dbReference>
<feature type="active site" description="Proton acceptor" evidence="9">
    <location>
        <position position="168"/>
    </location>
</feature>
<comment type="subunit">
    <text evidence="9 10">Homodimer.</text>
</comment>
<dbReference type="GO" id="GO:0006094">
    <property type="term" value="P:gluconeogenesis"/>
    <property type="evidence" value="ECO:0007669"/>
    <property type="project" value="UniProtKB-UniRule"/>
</dbReference>
<dbReference type="InterPro" id="IPR020861">
    <property type="entry name" value="Triosephosphate_isomerase_AS"/>
</dbReference>
<dbReference type="PANTHER" id="PTHR21139">
    <property type="entry name" value="TRIOSEPHOSPHATE ISOMERASE"/>
    <property type="match status" value="1"/>
</dbReference>
<dbReference type="AlphaFoldDB" id="A0A1I7JSG0"/>
<comment type="subcellular location">
    <subcellularLocation>
        <location evidence="9 10">Cytoplasm</location>
    </subcellularLocation>
</comment>
<evidence type="ECO:0000313" key="11">
    <source>
        <dbReference type="EMBL" id="SFU88078.1"/>
    </source>
</evidence>
<comment type="catalytic activity">
    <reaction evidence="9 10">
        <text>D-glyceraldehyde 3-phosphate = dihydroxyacetone phosphate</text>
        <dbReference type="Rhea" id="RHEA:18585"/>
        <dbReference type="ChEBI" id="CHEBI:57642"/>
        <dbReference type="ChEBI" id="CHEBI:59776"/>
        <dbReference type="EC" id="5.3.1.1"/>
    </reaction>
</comment>
<evidence type="ECO:0000256" key="3">
    <source>
        <dbReference type="ARBA" id="ARBA00011940"/>
    </source>
</evidence>
<comment type="pathway">
    <text evidence="9 10">Carbohydrate biosynthesis; gluconeogenesis.</text>
</comment>
<comment type="pathway">
    <text evidence="1 9 10">Carbohydrate degradation; glycolysis; D-glyceraldehyde 3-phosphate from glycerone phosphate: step 1/1.</text>
</comment>
<evidence type="ECO:0000256" key="2">
    <source>
        <dbReference type="ARBA" id="ARBA00007422"/>
    </source>
</evidence>
<evidence type="ECO:0000256" key="7">
    <source>
        <dbReference type="ARBA" id="ARBA00023152"/>
    </source>
</evidence>